<dbReference type="AlphaFoldDB" id="A0A0M0F5D5"/>
<feature type="transmembrane region" description="Helical" evidence="1">
    <location>
        <begin position="61"/>
        <end position="81"/>
    </location>
</feature>
<reference evidence="2 3" key="1">
    <citation type="journal article" date="2015" name="Sci. Rep.">
        <title>Functional and structural properties of a novel cellulosome-like multienzyme complex: efficient glycoside hydrolysis of water-insoluble 7-xylosyl-10-deacetylpaclitaxel.</title>
        <authorList>
            <person name="Dou T.Y."/>
            <person name="Luan H.W."/>
            <person name="Ge G.B."/>
            <person name="Dong M.M."/>
            <person name="Zou H.F."/>
            <person name="He Y.Q."/>
            <person name="Cui P."/>
            <person name="Wang J.Y."/>
            <person name="Hao D.C."/>
            <person name="Yang S.L."/>
            <person name="Yang L."/>
        </authorList>
    </citation>
    <scope>NUCLEOTIDE SEQUENCE [LARGE SCALE GENOMIC DNA]</scope>
    <source>
        <strain evidence="2 3">F16</strain>
    </source>
</reference>
<sequence>MMFAGLILMIIGGIMGASLSGRGAKEVSGRYVAVTFLAIVVGFNLIFWTSDFLDLSTGEKVFGTIISPFVVLLGLAVGPGGHHR</sequence>
<keyword evidence="3" id="KW-1185">Reference proteome</keyword>
<dbReference type="Proteomes" id="UP000037387">
    <property type="component" value="Unassembled WGS sequence"/>
</dbReference>
<comment type="caution">
    <text evidence="2">The sequence shown here is derived from an EMBL/GenBank/DDBJ whole genome shotgun (WGS) entry which is preliminary data.</text>
</comment>
<keyword evidence="1" id="KW-0472">Membrane</keyword>
<proteinExistence type="predicted"/>
<keyword evidence="1" id="KW-1133">Transmembrane helix</keyword>
<keyword evidence="1" id="KW-0812">Transmembrane</keyword>
<gene>
    <name evidence="2" type="ORF">M768_13855</name>
</gene>
<evidence type="ECO:0000256" key="1">
    <source>
        <dbReference type="SAM" id="Phobius"/>
    </source>
</evidence>
<dbReference type="RefSeq" id="WP_053371104.1">
    <property type="nucleotide sequence ID" value="NZ_KQ435292.1"/>
</dbReference>
<protein>
    <submittedName>
        <fullName evidence="2">Uncharacterized protein</fullName>
    </submittedName>
</protein>
<accession>A0A0M0F5D5</accession>
<organism evidence="2 3">
    <name type="scientific">Cellulosimicrobium cellulans F16</name>
    <dbReference type="NCBI Taxonomy" id="1350482"/>
    <lineage>
        <taxon>Bacteria</taxon>
        <taxon>Bacillati</taxon>
        <taxon>Actinomycetota</taxon>
        <taxon>Actinomycetes</taxon>
        <taxon>Micrococcales</taxon>
        <taxon>Promicromonosporaceae</taxon>
        <taxon>Cellulosimicrobium</taxon>
    </lineage>
</organism>
<feature type="transmembrane region" description="Helical" evidence="1">
    <location>
        <begin position="31"/>
        <end position="49"/>
    </location>
</feature>
<dbReference type="EMBL" id="ATNL01000011">
    <property type="protein sequence ID" value="KON72587.1"/>
    <property type="molecule type" value="Genomic_DNA"/>
</dbReference>
<name>A0A0M0F5D5_CELCE</name>
<evidence type="ECO:0000313" key="2">
    <source>
        <dbReference type="EMBL" id="KON72587.1"/>
    </source>
</evidence>
<evidence type="ECO:0000313" key="3">
    <source>
        <dbReference type="Proteomes" id="UP000037387"/>
    </source>
</evidence>
<dbReference type="PATRIC" id="fig|1350482.3.peg.3107"/>